<protein>
    <submittedName>
        <fullName evidence="1">Uncharacterized protein</fullName>
    </submittedName>
</protein>
<organism evidence="1">
    <name type="scientific">Octopus bimaculoides</name>
    <name type="common">California two-spotted octopus</name>
    <dbReference type="NCBI Taxonomy" id="37653"/>
    <lineage>
        <taxon>Eukaryota</taxon>
        <taxon>Metazoa</taxon>
        <taxon>Spiralia</taxon>
        <taxon>Lophotrochozoa</taxon>
        <taxon>Mollusca</taxon>
        <taxon>Cephalopoda</taxon>
        <taxon>Coleoidea</taxon>
        <taxon>Octopodiformes</taxon>
        <taxon>Octopoda</taxon>
        <taxon>Incirrata</taxon>
        <taxon>Octopodidae</taxon>
        <taxon>Octopus</taxon>
    </lineage>
</organism>
<accession>A0A0L8FRW2</accession>
<proteinExistence type="predicted"/>
<evidence type="ECO:0000313" key="1">
    <source>
        <dbReference type="EMBL" id="KOF67424.1"/>
    </source>
</evidence>
<sequence>MLASRLTRRYTHLRTCMRTYTSLDAFSCLFSTVPNQSNVVTTFGIIILFQLYPHKFYSS</sequence>
<dbReference type="EMBL" id="KQ427059">
    <property type="protein sequence ID" value="KOF67424.1"/>
    <property type="molecule type" value="Genomic_DNA"/>
</dbReference>
<gene>
    <name evidence="1" type="ORF">OCBIM_22009639mg</name>
</gene>
<reference evidence="1" key="1">
    <citation type="submission" date="2015-07" db="EMBL/GenBank/DDBJ databases">
        <title>MeaNS - Measles Nucleotide Surveillance Program.</title>
        <authorList>
            <person name="Tran T."/>
            <person name="Druce J."/>
        </authorList>
    </citation>
    <scope>NUCLEOTIDE SEQUENCE</scope>
    <source>
        <strain evidence="1">UCB-OBI-ISO-001</strain>
        <tissue evidence="1">Gonad</tissue>
    </source>
</reference>
<dbReference type="AlphaFoldDB" id="A0A0L8FRW2"/>
<name>A0A0L8FRW2_OCTBM</name>